<dbReference type="PATRIC" id="fig|1203606.4.peg.1297"/>
<dbReference type="Proteomes" id="UP000013981">
    <property type="component" value="Unassembled WGS sequence"/>
</dbReference>
<gene>
    <name evidence="2" type="ORF">HMPREF1526_01334</name>
</gene>
<keyword evidence="3" id="KW-1185">Reference proteome</keyword>
<evidence type="ECO:0000313" key="2">
    <source>
        <dbReference type="EMBL" id="EOQ38304.1"/>
    </source>
</evidence>
<organism evidence="2 3">
    <name type="scientific">Butyricicoccus pullicaecorum 1.2</name>
    <dbReference type="NCBI Taxonomy" id="1203606"/>
    <lineage>
        <taxon>Bacteria</taxon>
        <taxon>Bacillati</taxon>
        <taxon>Bacillota</taxon>
        <taxon>Clostridia</taxon>
        <taxon>Eubacteriales</taxon>
        <taxon>Butyricicoccaceae</taxon>
        <taxon>Butyricicoccus</taxon>
    </lineage>
</organism>
<dbReference type="RefSeq" id="WP_016147503.1">
    <property type="nucleotide sequence ID" value="NZ_KB976103.1"/>
</dbReference>
<comment type="caution">
    <text evidence="2">The sequence shown here is derived from an EMBL/GenBank/DDBJ whole genome shotgun (WGS) entry which is preliminary data.</text>
</comment>
<evidence type="ECO:0000313" key="3">
    <source>
        <dbReference type="Proteomes" id="UP000013981"/>
    </source>
</evidence>
<dbReference type="HOGENOM" id="CLU_2877291_0_0_9"/>
<feature type="region of interest" description="Disordered" evidence="1">
    <location>
        <begin position="41"/>
        <end position="63"/>
    </location>
</feature>
<dbReference type="EMBL" id="AQOB01000004">
    <property type="protein sequence ID" value="EOQ38304.1"/>
    <property type="molecule type" value="Genomic_DNA"/>
</dbReference>
<name>R8W0S7_9FIRM</name>
<reference evidence="2 3" key="1">
    <citation type="submission" date="2013-01" db="EMBL/GenBank/DDBJ databases">
        <title>The Genome Sequence of Butyricicoccus pullicaecorum 1.2.</title>
        <authorList>
            <consortium name="The Broad Institute Genome Sequencing Platform"/>
            <person name="Earl A."/>
            <person name="Ward D."/>
            <person name="Feldgarden M."/>
            <person name="Gevers D."/>
            <person name="Van Immerseel F."/>
            <person name="Eeckhaut V."/>
            <person name="Walker B."/>
            <person name="Young S.K."/>
            <person name="Zeng Q."/>
            <person name="Gargeya S."/>
            <person name="Fitzgerald M."/>
            <person name="Haas B."/>
            <person name="Abouelleil A."/>
            <person name="Alvarado L."/>
            <person name="Arachchi H.M."/>
            <person name="Berlin A.M."/>
            <person name="Chapman S.B."/>
            <person name="Dewar J."/>
            <person name="Goldberg J."/>
            <person name="Griggs A."/>
            <person name="Gujja S."/>
            <person name="Hansen M."/>
            <person name="Howarth C."/>
            <person name="Imamovic A."/>
            <person name="Larimer J."/>
            <person name="McCowan C."/>
            <person name="Murphy C."/>
            <person name="Neiman D."/>
            <person name="Pearson M."/>
            <person name="Priest M."/>
            <person name="Roberts A."/>
            <person name="Saif S."/>
            <person name="Shea T."/>
            <person name="Sisk P."/>
            <person name="Sykes S."/>
            <person name="Wortman J."/>
            <person name="Nusbaum C."/>
            <person name="Birren B."/>
        </authorList>
    </citation>
    <scope>NUCLEOTIDE SEQUENCE [LARGE SCALE GENOMIC DNA]</scope>
    <source>
        <strain evidence="2 3">1.2</strain>
    </source>
</reference>
<sequence length="63" mass="7427">MLMCPKMCPMLNQYGYCRDTMRTPERSRVCPHQAIDRVVRKPQASQSEVCPNWTPERRRTDGN</sequence>
<dbReference type="OrthoDB" id="2087936at2"/>
<protein>
    <submittedName>
        <fullName evidence="2">Uncharacterized protein</fullName>
    </submittedName>
</protein>
<evidence type="ECO:0000256" key="1">
    <source>
        <dbReference type="SAM" id="MobiDB-lite"/>
    </source>
</evidence>
<accession>R8W0S7</accession>
<dbReference type="AlphaFoldDB" id="R8W0S7"/>
<proteinExistence type="predicted"/>